<evidence type="ECO:0000313" key="3">
    <source>
        <dbReference type="EMBL" id="GGK71895.1"/>
    </source>
</evidence>
<proteinExistence type="inferred from homology"/>
<dbReference type="InterPro" id="IPR011008">
    <property type="entry name" value="Dimeric_a/b-barrel"/>
</dbReference>
<accession>A0ABQ2F8E2</accession>
<feature type="domain" description="YCII-related" evidence="2">
    <location>
        <begin position="9"/>
        <end position="88"/>
    </location>
</feature>
<dbReference type="Pfam" id="PF03795">
    <property type="entry name" value="YCII"/>
    <property type="match status" value="1"/>
</dbReference>
<reference evidence="4" key="1">
    <citation type="journal article" date="2019" name="Int. J. Syst. Evol. Microbiol.">
        <title>The Global Catalogue of Microorganisms (GCM) 10K type strain sequencing project: providing services to taxonomists for standard genome sequencing and annotation.</title>
        <authorList>
            <consortium name="The Broad Institute Genomics Platform"/>
            <consortium name="The Broad Institute Genome Sequencing Center for Infectious Disease"/>
            <person name="Wu L."/>
            <person name="Ma J."/>
        </authorList>
    </citation>
    <scope>NUCLEOTIDE SEQUENCE [LARGE SCALE GENOMIC DNA]</scope>
    <source>
        <strain evidence="4">CGMCC 1.5362</strain>
    </source>
</reference>
<protein>
    <recommendedName>
        <fullName evidence="2">YCII-related domain-containing protein</fullName>
    </recommendedName>
</protein>
<dbReference type="EMBL" id="BMLB01000004">
    <property type="protein sequence ID" value="GGK71895.1"/>
    <property type="molecule type" value="Genomic_DNA"/>
</dbReference>
<evidence type="ECO:0000313" key="4">
    <source>
        <dbReference type="Proteomes" id="UP000662111"/>
    </source>
</evidence>
<dbReference type="Proteomes" id="UP000662111">
    <property type="component" value="Unassembled WGS sequence"/>
</dbReference>
<organism evidence="3 4">
    <name type="scientific">Ornithinimicrobium pekingense</name>
    <dbReference type="NCBI Taxonomy" id="384677"/>
    <lineage>
        <taxon>Bacteria</taxon>
        <taxon>Bacillati</taxon>
        <taxon>Actinomycetota</taxon>
        <taxon>Actinomycetes</taxon>
        <taxon>Micrococcales</taxon>
        <taxon>Ornithinimicrobiaceae</taxon>
        <taxon>Ornithinimicrobium</taxon>
    </lineage>
</organism>
<dbReference type="SUPFAM" id="SSF54909">
    <property type="entry name" value="Dimeric alpha+beta barrel"/>
    <property type="match status" value="1"/>
</dbReference>
<keyword evidence="4" id="KW-1185">Reference proteome</keyword>
<name>A0ABQ2F8E2_9MICO</name>
<evidence type="ECO:0000256" key="1">
    <source>
        <dbReference type="ARBA" id="ARBA00007689"/>
    </source>
</evidence>
<dbReference type="RefSeq" id="WP_022922644.1">
    <property type="nucleotide sequence ID" value="NZ_BMLB01000004.1"/>
</dbReference>
<evidence type="ECO:0000259" key="2">
    <source>
        <dbReference type="Pfam" id="PF03795"/>
    </source>
</evidence>
<comment type="caution">
    <text evidence="3">The sequence shown here is derived from an EMBL/GenBank/DDBJ whole genome shotgun (WGS) entry which is preliminary data.</text>
</comment>
<dbReference type="Gene3D" id="3.30.70.1060">
    <property type="entry name" value="Dimeric alpha+beta barrel"/>
    <property type="match status" value="1"/>
</dbReference>
<dbReference type="InterPro" id="IPR005545">
    <property type="entry name" value="YCII"/>
</dbReference>
<comment type="similarity">
    <text evidence="1">Belongs to the YciI family.</text>
</comment>
<sequence>MAIFAVQYAYSEDTAALDEHRPSHRAFLSRLAEEGVVLLSGPMARQADGPAAALILLLGEAEEPLLELLREDPFQQLGLVDHVSIARWDPVIGAGWLMDGPLADVR</sequence>
<gene>
    <name evidence="3" type="ORF">GCM10011509_20610</name>
</gene>